<evidence type="ECO:0000313" key="1">
    <source>
        <dbReference type="EMBL" id="JAE19142.1"/>
    </source>
</evidence>
<reference evidence="1" key="2">
    <citation type="journal article" date="2015" name="Data Brief">
        <title>Shoot transcriptome of the giant reed, Arundo donax.</title>
        <authorList>
            <person name="Barrero R.A."/>
            <person name="Guerrero F.D."/>
            <person name="Moolhuijzen P."/>
            <person name="Goolsby J.A."/>
            <person name="Tidwell J."/>
            <person name="Bellgard S.E."/>
            <person name="Bellgard M.I."/>
        </authorList>
    </citation>
    <scope>NUCLEOTIDE SEQUENCE</scope>
    <source>
        <tissue evidence="1">Shoot tissue taken approximately 20 cm above the soil surface</tissue>
    </source>
</reference>
<sequence length="50" mass="6114">MDAEKHSRQTWIDQEKIYFHFVGSTQDQTADEDQMNHLFQHLEMTQKIYL</sequence>
<accession>A0A0A9G3S9</accession>
<organism evidence="1">
    <name type="scientific">Arundo donax</name>
    <name type="common">Giant reed</name>
    <name type="synonym">Donax arundinaceus</name>
    <dbReference type="NCBI Taxonomy" id="35708"/>
    <lineage>
        <taxon>Eukaryota</taxon>
        <taxon>Viridiplantae</taxon>
        <taxon>Streptophyta</taxon>
        <taxon>Embryophyta</taxon>
        <taxon>Tracheophyta</taxon>
        <taxon>Spermatophyta</taxon>
        <taxon>Magnoliopsida</taxon>
        <taxon>Liliopsida</taxon>
        <taxon>Poales</taxon>
        <taxon>Poaceae</taxon>
        <taxon>PACMAD clade</taxon>
        <taxon>Arundinoideae</taxon>
        <taxon>Arundineae</taxon>
        <taxon>Arundo</taxon>
    </lineage>
</organism>
<name>A0A0A9G3S9_ARUDO</name>
<dbReference type="AlphaFoldDB" id="A0A0A9G3S9"/>
<reference evidence="1" key="1">
    <citation type="submission" date="2014-09" db="EMBL/GenBank/DDBJ databases">
        <authorList>
            <person name="Magalhaes I.L.F."/>
            <person name="Oliveira U."/>
            <person name="Santos F.R."/>
            <person name="Vidigal T.H.D.A."/>
            <person name="Brescovit A.D."/>
            <person name="Santos A.J."/>
        </authorList>
    </citation>
    <scope>NUCLEOTIDE SEQUENCE</scope>
    <source>
        <tissue evidence="1">Shoot tissue taken approximately 20 cm above the soil surface</tissue>
    </source>
</reference>
<protein>
    <submittedName>
        <fullName evidence="1">Uncharacterized protein</fullName>
    </submittedName>
</protein>
<proteinExistence type="predicted"/>
<dbReference type="EMBL" id="GBRH01178754">
    <property type="protein sequence ID" value="JAE19142.1"/>
    <property type="molecule type" value="Transcribed_RNA"/>
</dbReference>